<accession>A0A1X2GJQ1</accession>
<evidence type="ECO:0000313" key="5">
    <source>
        <dbReference type="Proteomes" id="UP000242146"/>
    </source>
</evidence>
<dbReference type="InterPro" id="IPR039742">
    <property type="entry name" value="Shq1"/>
</dbReference>
<dbReference type="EMBL" id="MCGT01000011">
    <property type="protein sequence ID" value="ORX55567.1"/>
    <property type="molecule type" value="Genomic_DNA"/>
</dbReference>
<dbReference type="OrthoDB" id="73639at2759"/>
<dbReference type="Pfam" id="PF21413">
    <property type="entry name" value="SHQ1-like_CS"/>
    <property type="match status" value="1"/>
</dbReference>
<gene>
    <name evidence="4" type="ORF">DM01DRAFT_1320797</name>
</gene>
<keyword evidence="2" id="KW-0175">Coiled coil</keyword>
<organism evidence="4 5">
    <name type="scientific">Hesseltinella vesiculosa</name>
    <dbReference type="NCBI Taxonomy" id="101127"/>
    <lineage>
        <taxon>Eukaryota</taxon>
        <taxon>Fungi</taxon>
        <taxon>Fungi incertae sedis</taxon>
        <taxon>Mucoromycota</taxon>
        <taxon>Mucoromycotina</taxon>
        <taxon>Mucoromycetes</taxon>
        <taxon>Mucorales</taxon>
        <taxon>Cunninghamellaceae</taxon>
        <taxon>Hesseltinella</taxon>
    </lineage>
</organism>
<dbReference type="CDD" id="cd00298">
    <property type="entry name" value="ACD_sHsps_p23-like"/>
    <property type="match status" value="1"/>
</dbReference>
<dbReference type="InterPro" id="IPR048696">
    <property type="entry name" value="SHQ1-like_CS"/>
</dbReference>
<dbReference type="PANTHER" id="PTHR12967">
    <property type="entry name" value="PROTEIN SHQ1 HOMOLOG"/>
    <property type="match status" value="1"/>
</dbReference>
<dbReference type="GO" id="GO:0005654">
    <property type="term" value="C:nucleoplasm"/>
    <property type="evidence" value="ECO:0007669"/>
    <property type="project" value="EnsemblFungi"/>
</dbReference>
<dbReference type="STRING" id="101127.A0A1X2GJQ1"/>
<dbReference type="GO" id="GO:0051082">
    <property type="term" value="F:unfolded protein binding"/>
    <property type="evidence" value="ECO:0007669"/>
    <property type="project" value="EnsemblFungi"/>
</dbReference>
<feature type="coiled-coil region" evidence="2">
    <location>
        <begin position="435"/>
        <end position="462"/>
    </location>
</feature>
<dbReference type="AlphaFoldDB" id="A0A1X2GJQ1"/>
<evidence type="ECO:0000256" key="1">
    <source>
        <dbReference type="ARBA" id="ARBA00005607"/>
    </source>
</evidence>
<sequence length="470" mass="54666">MITPTFKVEQDDNSVTVIINTPYVRAQDVDLHVHDNEFRFFLKPYFLRLYFPGRIVEDDDADAKYDPSSGEFTVRVSKENKGEHFADLDLLTKLLARRGESEAAQLTPKKPLIEVLSSESFDGSDDAPSKEELQEAENFNWELPQQVPADDEPILLHSSHYGFNAQYQGFFTHVHETANDINDIQEPEKSTVESRKAARRDLENEKFDEDHYCMDFIQQGDIQYILDYKTLAAKELKRVQRLAKAAPKPLIQEYDAVNDINMDALSIQDPNESLLKFTEQEQKQMLALPKKEYLLSNEKDTYLGLVDLLFAYCYNHRTSEGENTVESVWCIGKLSATLSCLEVFSTLKDVIVTGFRRSLAYPLYRNWALCEKVLLDVYILFKLGKRAILKALLEMKDLFDHHDIYYIYSKIYLDDYCTWIQNANDHVLRTLAHELHHLKLNKEEAQWDLQELEEIAHQMQEMEHQGESLE</sequence>
<dbReference type="GO" id="GO:0005829">
    <property type="term" value="C:cytosol"/>
    <property type="evidence" value="ECO:0007669"/>
    <property type="project" value="EnsemblFungi"/>
</dbReference>
<comment type="similarity">
    <text evidence="1">Belongs to the SHQ1 family.</text>
</comment>
<dbReference type="Gene3D" id="2.60.40.790">
    <property type="match status" value="1"/>
</dbReference>
<name>A0A1X2GJQ1_9FUNG</name>
<evidence type="ECO:0000313" key="4">
    <source>
        <dbReference type="EMBL" id="ORX55567.1"/>
    </source>
</evidence>
<dbReference type="PROSITE" id="PS51203">
    <property type="entry name" value="CS"/>
    <property type="match status" value="1"/>
</dbReference>
<dbReference type="Pfam" id="PF04925">
    <property type="entry name" value="SHQ1"/>
    <property type="match status" value="1"/>
</dbReference>
<dbReference type="Proteomes" id="UP000242146">
    <property type="component" value="Unassembled WGS sequence"/>
</dbReference>
<reference evidence="4 5" key="1">
    <citation type="submission" date="2016-07" db="EMBL/GenBank/DDBJ databases">
        <title>Pervasive Adenine N6-methylation of Active Genes in Fungi.</title>
        <authorList>
            <consortium name="DOE Joint Genome Institute"/>
            <person name="Mondo S.J."/>
            <person name="Dannebaum R.O."/>
            <person name="Kuo R.C."/>
            <person name="Labutti K."/>
            <person name="Haridas S."/>
            <person name="Kuo A."/>
            <person name="Salamov A."/>
            <person name="Ahrendt S.R."/>
            <person name="Lipzen A."/>
            <person name="Sullivan W."/>
            <person name="Andreopoulos W.B."/>
            <person name="Clum A."/>
            <person name="Lindquist E."/>
            <person name="Daum C."/>
            <person name="Ramamoorthy G.K."/>
            <person name="Gryganskyi A."/>
            <person name="Culley D."/>
            <person name="Magnuson J.K."/>
            <person name="James T.Y."/>
            <person name="O'Malley M.A."/>
            <person name="Stajich J.E."/>
            <person name="Spatafora J.W."/>
            <person name="Visel A."/>
            <person name="Grigoriev I.V."/>
        </authorList>
    </citation>
    <scope>NUCLEOTIDE SEQUENCE [LARGE SCALE GENOMIC DNA]</scope>
    <source>
        <strain evidence="4 5">NRRL 3301</strain>
    </source>
</reference>
<feature type="domain" description="CS" evidence="3">
    <location>
        <begin position="1"/>
        <end position="89"/>
    </location>
</feature>
<evidence type="ECO:0000256" key="2">
    <source>
        <dbReference type="SAM" id="Coils"/>
    </source>
</evidence>
<dbReference type="PANTHER" id="PTHR12967:SF0">
    <property type="entry name" value="PROTEIN SHQ1 HOMOLOG"/>
    <property type="match status" value="1"/>
</dbReference>
<proteinExistence type="inferred from homology"/>
<dbReference type="GO" id="GO:0000493">
    <property type="term" value="P:box H/ACA snoRNP assembly"/>
    <property type="evidence" value="ECO:0007669"/>
    <property type="project" value="EnsemblFungi"/>
</dbReference>
<dbReference type="InterPro" id="IPR007052">
    <property type="entry name" value="CS_dom"/>
</dbReference>
<comment type="caution">
    <text evidence="4">The sequence shown here is derived from an EMBL/GenBank/DDBJ whole genome shotgun (WGS) entry which is preliminary data.</text>
</comment>
<dbReference type="SUPFAM" id="SSF49764">
    <property type="entry name" value="HSP20-like chaperones"/>
    <property type="match status" value="1"/>
</dbReference>
<evidence type="ECO:0000259" key="3">
    <source>
        <dbReference type="PROSITE" id="PS51203"/>
    </source>
</evidence>
<dbReference type="InterPro" id="IPR007009">
    <property type="entry name" value="Shq1_C"/>
</dbReference>
<keyword evidence="5" id="KW-1185">Reference proteome</keyword>
<dbReference type="InterPro" id="IPR008978">
    <property type="entry name" value="HSP20-like_chaperone"/>
</dbReference>
<protein>
    <submittedName>
        <fullName evidence="4">SHQ1-domain-containing protein</fullName>
    </submittedName>
</protein>